<evidence type="ECO:0000256" key="7">
    <source>
        <dbReference type="ARBA" id="ARBA00023319"/>
    </source>
</evidence>
<proteinExistence type="inferred from homology"/>
<evidence type="ECO:0000256" key="6">
    <source>
        <dbReference type="ARBA" id="ARBA00023186"/>
    </source>
</evidence>
<evidence type="ECO:0000256" key="1">
    <source>
        <dbReference type="ARBA" id="ARBA00004418"/>
    </source>
</evidence>
<organism evidence="11 12">
    <name type="scientific">Phytobacter palmae</name>
    <dbReference type="NCBI Taxonomy" id="1855371"/>
    <lineage>
        <taxon>Bacteria</taxon>
        <taxon>Pseudomonadati</taxon>
        <taxon>Pseudomonadota</taxon>
        <taxon>Gammaproteobacteria</taxon>
        <taxon>Enterobacterales</taxon>
        <taxon>Enterobacteriaceae</taxon>
        <taxon>Phytobacter</taxon>
    </lineage>
</organism>
<dbReference type="Gene3D" id="2.60.40.10">
    <property type="entry name" value="Immunoglobulins"/>
    <property type="match status" value="2"/>
</dbReference>
<keyword evidence="3" id="KW-1029">Fimbrium biogenesis</keyword>
<dbReference type="Proteomes" id="UP001411173">
    <property type="component" value="Unassembled WGS sequence"/>
</dbReference>
<dbReference type="InterPro" id="IPR013783">
    <property type="entry name" value="Ig-like_fold"/>
</dbReference>
<dbReference type="SUPFAM" id="SSF49584">
    <property type="entry name" value="Periplasmic chaperone C-domain"/>
    <property type="match status" value="1"/>
</dbReference>
<dbReference type="Pfam" id="PF00345">
    <property type="entry name" value="PapD_N"/>
    <property type="match status" value="1"/>
</dbReference>
<comment type="caution">
    <text evidence="11">The sequence shown here is derived from an EMBL/GenBank/DDBJ whole genome shotgun (WGS) entry which is preliminary data.</text>
</comment>
<comment type="similarity">
    <text evidence="2 8">Belongs to the periplasmic pilus chaperone family.</text>
</comment>
<dbReference type="Pfam" id="PF02753">
    <property type="entry name" value="PapD_C"/>
    <property type="match status" value="1"/>
</dbReference>
<evidence type="ECO:0000259" key="9">
    <source>
        <dbReference type="Pfam" id="PF00345"/>
    </source>
</evidence>
<dbReference type="InterPro" id="IPR036316">
    <property type="entry name" value="Pili_assmbl_chap_C_dom_sf"/>
</dbReference>
<feature type="domain" description="Pili assembly chaperone C-terminal" evidence="10">
    <location>
        <begin position="173"/>
        <end position="235"/>
    </location>
</feature>
<sequence>MSYYAKTVMVAIGAIIFSGFSTIAQGSVVVNSTRVIYQASKKEVTVNLTNQNSAPVLIQNWIETDSAQRESASKNVPFILTPPINRVDAGKGQTLRISYLGSPALPQDRESVFWLNILEVPAKAKDVNEDQSKLNIAFRTRIKLFYRPNDLPGTATQAMENLHWSIKGNGVNVTNSSKYYVSLFDVTYKSGGKKYDTKGFMIAPGATEFYQFKGIAVTNINDLSYSAVNDYGANVQYKAKP</sequence>
<dbReference type="PANTHER" id="PTHR30251">
    <property type="entry name" value="PILUS ASSEMBLY CHAPERONE"/>
    <property type="match status" value="1"/>
</dbReference>
<feature type="domain" description="Pili assembly chaperone N-terminal" evidence="9">
    <location>
        <begin position="27"/>
        <end position="151"/>
    </location>
</feature>
<dbReference type="PANTHER" id="PTHR30251:SF2">
    <property type="entry name" value="FIMBRIAL CHAPERONE YADV-RELATED"/>
    <property type="match status" value="1"/>
</dbReference>
<keyword evidence="12" id="KW-1185">Reference proteome</keyword>
<evidence type="ECO:0000256" key="8">
    <source>
        <dbReference type="RuleBase" id="RU003918"/>
    </source>
</evidence>
<dbReference type="PRINTS" id="PR00969">
    <property type="entry name" value="CHAPERONPILI"/>
</dbReference>
<comment type="subcellular location">
    <subcellularLocation>
        <location evidence="1 8">Periplasm</location>
    </subcellularLocation>
</comment>
<dbReference type="InterPro" id="IPR018046">
    <property type="entry name" value="Pili_assmbl_chaperone_CS"/>
</dbReference>
<dbReference type="InterPro" id="IPR016148">
    <property type="entry name" value="Pili_assmbl_chaperone_C"/>
</dbReference>
<dbReference type="SUPFAM" id="SSF49354">
    <property type="entry name" value="PapD-like"/>
    <property type="match status" value="1"/>
</dbReference>
<accession>A0ABU9V0J3</accession>
<keyword evidence="5" id="KW-0574">Periplasm</keyword>
<protein>
    <submittedName>
        <fullName evidence="11">Fimbria/pilus periplasmic chaperone</fullName>
    </submittedName>
</protein>
<evidence type="ECO:0000259" key="10">
    <source>
        <dbReference type="Pfam" id="PF02753"/>
    </source>
</evidence>
<evidence type="ECO:0000256" key="2">
    <source>
        <dbReference type="ARBA" id="ARBA00007399"/>
    </source>
</evidence>
<dbReference type="InterPro" id="IPR008962">
    <property type="entry name" value="PapD-like_sf"/>
</dbReference>
<evidence type="ECO:0000256" key="5">
    <source>
        <dbReference type="ARBA" id="ARBA00022764"/>
    </source>
</evidence>
<dbReference type="InterPro" id="IPR050643">
    <property type="entry name" value="Periplasmic_pilus_chap"/>
</dbReference>
<keyword evidence="7" id="KW-0393">Immunoglobulin domain</keyword>
<dbReference type="RefSeq" id="WP_249568762.1">
    <property type="nucleotide sequence ID" value="NZ_JBCIVJ010000001.1"/>
</dbReference>
<evidence type="ECO:0000256" key="4">
    <source>
        <dbReference type="ARBA" id="ARBA00022729"/>
    </source>
</evidence>
<dbReference type="InterPro" id="IPR001829">
    <property type="entry name" value="Pili_assmbl_chaperone_bac"/>
</dbReference>
<dbReference type="EMBL" id="JBCIVJ010000001">
    <property type="protein sequence ID" value="MEN0577603.1"/>
    <property type="molecule type" value="Genomic_DNA"/>
</dbReference>
<dbReference type="PROSITE" id="PS00635">
    <property type="entry name" value="PILI_CHAPERONE"/>
    <property type="match status" value="1"/>
</dbReference>
<evidence type="ECO:0000256" key="3">
    <source>
        <dbReference type="ARBA" id="ARBA00022558"/>
    </source>
</evidence>
<name>A0ABU9V0J3_9ENTR</name>
<evidence type="ECO:0000313" key="12">
    <source>
        <dbReference type="Proteomes" id="UP001411173"/>
    </source>
</evidence>
<reference evidence="11 12" key="1">
    <citation type="submission" date="2024-02" db="EMBL/GenBank/DDBJ databases">
        <title>Whole genome of MDR Enterobacteriaceae from southern Thailand.</title>
        <authorList>
            <person name="Surachat K."/>
        </authorList>
    </citation>
    <scope>NUCLEOTIDE SEQUENCE [LARGE SCALE GENOMIC DNA]</scope>
    <source>
        <strain evidence="11 12">PSU_29</strain>
    </source>
</reference>
<gene>
    <name evidence="11" type="ORF">AAIG39_01095</name>
</gene>
<evidence type="ECO:0000313" key="11">
    <source>
        <dbReference type="EMBL" id="MEN0577603.1"/>
    </source>
</evidence>
<dbReference type="InterPro" id="IPR016147">
    <property type="entry name" value="Pili_assmbl_chaperone_N"/>
</dbReference>
<keyword evidence="4" id="KW-0732">Signal</keyword>
<keyword evidence="6 8" id="KW-0143">Chaperone</keyword>